<feature type="region of interest" description="Disordered" evidence="1">
    <location>
        <begin position="499"/>
        <end position="541"/>
    </location>
</feature>
<feature type="compositionally biased region" description="Acidic residues" evidence="1">
    <location>
        <begin position="247"/>
        <end position="266"/>
    </location>
</feature>
<gene>
    <name evidence="2" type="ORF">HK105_207340</name>
</gene>
<protein>
    <submittedName>
        <fullName evidence="2">Uncharacterized protein</fullName>
    </submittedName>
</protein>
<feature type="compositionally biased region" description="Acidic residues" evidence="1">
    <location>
        <begin position="295"/>
        <end position="305"/>
    </location>
</feature>
<sequence>MGVSEDAARNTALATIELLICAIVSKQTSHIIGLSGLPAFEIKTDQKKKNLEALADMLAKSLLLSRQMSRPTTLMRNLAHLTVGLCEGVSETLAVAEVKPVDFVYMIGIFTSFEKLALNDGKMIVPSEVADQLFESFDRNKNHARSPTPGLQCKALAYLVTPCVLDLSHKAPGAWEAFEGLVIHANWIAILLNQPAPEPTATSIPHETHQCGGTSQSSNDDAGCVFDSGNECEGAAGTSKRSNDFRESEDDEGESDGDEHTDDASSEGEYRDFEAELGDANRDTDGNECKHSEADVSEYSDDASSEGEYRDFEAELGDANRDTDGNDEGEYRDFEAELGDANRDADGNECNPSESDASEYSDDASSEGEYRNFEAELGDANRDADGNECDPSEGDVREYSDDASSEGEYRNFEAELGDTNGETDGKECDPSAGDVREYSDDASSDDVLEFDAKQGRTSSMSSILNIVGTLGLSKGLAGQSSNTDLVPTVKTSAADAIHSQDCEPTGDHGPALHGGEEFDVQSNTNSSTADDADSARGSTESGVCDFETQALCTNALDPMVPEHLTGDDVQPAATDSELVAADPAKVVVCQTAERFASFRWFPVDGTVRTMKRRAGLHAIPREDEYTAAAGQLALVEMRAVQGDSFNTVGEDTAVVAQQAQSVLKLKFIAACQNISRVCVRLGRCFRPRAQ</sequence>
<proteinExistence type="predicted"/>
<feature type="compositionally biased region" description="Acidic residues" evidence="1">
    <location>
        <begin position="356"/>
        <end position="366"/>
    </location>
</feature>
<feature type="compositionally biased region" description="Basic and acidic residues" evidence="1">
    <location>
        <begin position="268"/>
        <end position="294"/>
    </location>
</feature>
<dbReference type="Proteomes" id="UP001527925">
    <property type="component" value="Unassembled WGS sequence"/>
</dbReference>
<feature type="region of interest" description="Disordered" evidence="1">
    <location>
        <begin position="233"/>
        <end position="445"/>
    </location>
</feature>
<dbReference type="EMBL" id="JADGIZ020000051">
    <property type="protein sequence ID" value="KAL2913105.1"/>
    <property type="molecule type" value="Genomic_DNA"/>
</dbReference>
<reference evidence="2 3" key="1">
    <citation type="submission" date="2023-09" db="EMBL/GenBank/DDBJ databases">
        <title>Pangenome analysis of Batrachochytrium dendrobatidis and related Chytrids.</title>
        <authorList>
            <person name="Yacoub M.N."/>
            <person name="Stajich J.E."/>
            <person name="James T.Y."/>
        </authorList>
    </citation>
    <scope>NUCLEOTIDE SEQUENCE [LARGE SCALE GENOMIC DNA]</scope>
    <source>
        <strain evidence="2 3">JEL0888</strain>
    </source>
</reference>
<evidence type="ECO:0000313" key="2">
    <source>
        <dbReference type="EMBL" id="KAL2913105.1"/>
    </source>
</evidence>
<evidence type="ECO:0000313" key="3">
    <source>
        <dbReference type="Proteomes" id="UP001527925"/>
    </source>
</evidence>
<feature type="compositionally biased region" description="Basic and acidic residues" evidence="1">
    <location>
        <begin position="307"/>
        <end position="346"/>
    </location>
</feature>
<organism evidence="2 3">
    <name type="scientific">Polyrhizophydium stewartii</name>
    <dbReference type="NCBI Taxonomy" id="2732419"/>
    <lineage>
        <taxon>Eukaryota</taxon>
        <taxon>Fungi</taxon>
        <taxon>Fungi incertae sedis</taxon>
        <taxon>Chytridiomycota</taxon>
        <taxon>Chytridiomycota incertae sedis</taxon>
        <taxon>Chytridiomycetes</taxon>
        <taxon>Rhizophydiales</taxon>
        <taxon>Rhizophydiales incertae sedis</taxon>
        <taxon>Polyrhizophydium</taxon>
    </lineage>
</organism>
<keyword evidence="3" id="KW-1185">Reference proteome</keyword>
<accession>A0ABR4N0U5</accession>
<feature type="compositionally biased region" description="Basic and acidic residues" evidence="1">
    <location>
        <begin position="423"/>
        <end position="439"/>
    </location>
</feature>
<feature type="compositionally biased region" description="Basic and acidic residues" evidence="1">
    <location>
        <begin position="368"/>
        <end position="385"/>
    </location>
</feature>
<feature type="compositionally biased region" description="Polar residues" evidence="1">
    <location>
        <begin position="520"/>
        <end position="529"/>
    </location>
</feature>
<name>A0ABR4N0U5_9FUNG</name>
<comment type="caution">
    <text evidence="2">The sequence shown here is derived from an EMBL/GenBank/DDBJ whole genome shotgun (WGS) entry which is preliminary data.</text>
</comment>
<feature type="compositionally biased region" description="Polar residues" evidence="1">
    <location>
        <begin position="200"/>
        <end position="219"/>
    </location>
</feature>
<feature type="region of interest" description="Disordered" evidence="1">
    <location>
        <begin position="199"/>
        <end position="219"/>
    </location>
</feature>
<evidence type="ECO:0000256" key="1">
    <source>
        <dbReference type="SAM" id="MobiDB-lite"/>
    </source>
</evidence>